<dbReference type="RefSeq" id="WP_043346716.1">
    <property type="nucleotide sequence ID" value="NZ_CP003811.1"/>
</dbReference>
<evidence type="ECO:0000256" key="2">
    <source>
        <dbReference type="ARBA" id="ARBA00022475"/>
    </source>
</evidence>
<keyword evidence="3 6" id="KW-0812">Transmembrane</keyword>
<evidence type="ECO:0000313" key="7">
    <source>
        <dbReference type="EMBL" id="AIQ91652.1"/>
    </source>
</evidence>
<organism evidence="7 8">
    <name type="scientific">Methylobacterium oryzae CBMB20</name>
    <dbReference type="NCBI Taxonomy" id="693986"/>
    <lineage>
        <taxon>Bacteria</taxon>
        <taxon>Pseudomonadati</taxon>
        <taxon>Pseudomonadota</taxon>
        <taxon>Alphaproteobacteria</taxon>
        <taxon>Hyphomicrobiales</taxon>
        <taxon>Methylobacteriaceae</taxon>
        <taxon>Methylobacterium</taxon>
    </lineage>
</organism>
<name>A0A089NW78_9HYPH</name>
<comment type="subcellular location">
    <subcellularLocation>
        <location evidence="1">Cell membrane</location>
        <topology evidence="1">Multi-pass membrane protein</topology>
    </subcellularLocation>
</comment>
<dbReference type="AlphaFoldDB" id="A0A089NW78"/>
<sequence>MIASLALILLAQLLGEVLARGAGVPVPGPVIGMGLMFAFLLLRDSAGLGLSRFLPKPLTDGTLETTARGLLMNLSLLFVPAGVGVVGRLDLLRAQGAKLALVLIVSTALSLLVTVLVFRAVAARVERRRPDGEP</sequence>
<dbReference type="EMBL" id="CP003811">
    <property type="protein sequence ID" value="AIQ91652.1"/>
    <property type="molecule type" value="Genomic_DNA"/>
</dbReference>
<keyword evidence="4 6" id="KW-1133">Transmembrane helix</keyword>
<proteinExistence type="predicted"/>
<feature type="transmembrane region" description="Helical" evidence="6">
    <location>
        <begin position="70"/>
        <end position="87"/>
    </location>
</feature>
<gene>
    <name evidence="7" type="ORF">MOC_3897</name>
</gene>
<evidence type="ECO:0000256" key="5">
    <source>
        <dbReference type="ARBA" id="ARBA00023136"/>
    </source>
</evidence>
<dbReference type="KEGG" id="mor:MOC_3897"/>
<dbReference type="eggNOG" id="COG1380">
    <property type="taxonomic scope" value="Bacteria"/>
</dbReference>
<accession>A0A089NW78</accession>
<evidence type="ECO:0000256" key="1">
    <source>
        <dbReference type="ARBA" id="ARBA00004651"/>
    </source>
</evidence>
<keyword evidence="8" id="KW-1185">Reference proteome</keyword>
<keyword evidence="2" id="KW-1003">Cell membrane</keyword>
<dbReference type="GO" id="GO:0005886">
    <property type="term" value="C:plasma membrane"/>
    <property type="evidence" value="ECO:0007669"/>
    <property type="project" value="UniProtKB-SubCell"/>
</dbReference>
<dbReference type="Proteomes" id="UP000029492">
    <property type="component" value="Chromosome"/>
</dbReference>
<reference evidence="7 8" key="1">
    <citation type="journal article" date="2014" name="PLoS ONE">
        <title>Genome Information of Methylobacterium oryzae, a Plant-Probiotic Methylotroph in the Phyllosphere.</title>
        <authorList>
            <person name="Kwak M.J."/>
            <person name="Jeong H."/>
            <person name="Madhaiyan M."/>
            <person name="Lee Y."/>
            <person name="Sa T.M."/>
            <person name="Oh T.K."/>
            <person name="Kim J.F."/>
        </authorList>
    </citation>
    <scope>NUCLEOTIDE SEQUENCE [LARGE SCALE GENOMIC DNA]</scope>
    <source>
        <strain evidence="7 8">CBMB20</strain>
    </source>
</reference>
<dbReference type="PANTHER" id="PTHR33931:SF2">
    <property type="entry name" value="HOLIN-LIKE PROTEIN CIDA"/>
    <property type="match status" value="1"/>
</dbReference>
<dbReference type="Pfam" id="PF03788">
    <property type="entry name" value="LrgA"/>
    <property type="match status" value="1"/>
</dbReference>
<feature type="transmembrane region" description="Helical" evidence="6">
    <location>
        <begin position="29"/>
        <end position="50"/>
    </location>
</feature>
<dbReference type="GeneID" id="96603506"/>
<dbReference type="HOGENOM" id="CLU_113736_4_3_5"/>
<keyword evidence="5 6" id="KW-0472">Membrane</keyword>
<dbReference type="PANTHER" id="PTHR33931">
    <property type="entry name" value="HOLIN-LIKE PROTEIN CIDA-RELATED"/>
    <property type="match status" value="1"/>
</dbReference>
<evidence type="ECO:0000256" key="6">
    <source>
        <dbReference type="SAM" id="Phobius"/>
    </source>
</evidence>
<evidence type="ECO:0000256" key="3">
    <source>
        <dbReference type="ARBA" id="ARBA00022692"/>
    </source>
</evidence>
<evidence type="ECO:0000256" key="4">
    <source>
        <dbReference type="ARBA" id="ARBA00022989"/>
    </source>
</evidence>
<dbReference type="STRING" id="693986.MOC_3897"/>
<dbReference type="InterPro" id="IPR005538">
    <property type="entry name" value="LrgA/CidA"/>
</dbReference>
<feature type="transmembrane region" description="Helical" evidence="6">
    <location>
        <begin position="99"/>
        <end position="121"/>
    </location>
</feature>
<evidence type="ECO:0000313" key="8">
    <source>
        <dbReference type="Proteomes" id="UP000029492"/>
    </source>
</evidence>
<protein>
    <submittedName>
        <fullName evidence="7">LrgA family protein</fullName>
    </submittedName>
</protein>